<dbReference type="InterPro" id="IPR023210">
    <property type="entry name" value="NADP_OxRdtase_dom"/>
</dbReference>
<dbReference type="PRINTS" id="PR00069">
    <property type="entry name" value="ALDKETRDTASE"/>
</dbReference>
<dbReference type="Proteomes" id="UP000595140">
    <property type="component" value="Unassembled WGS sequence"/>
</dbReference>
<evidence type="ECO:0000259" key="1">
    <source>
        <dbReference type="Pfam" id="PF00248"/>
    </source>
</evidence>
<proteinExistence type="predicted"/>
<dbReference type="Pfam" id="PF00248">
    <property type="entry name" value="Aldo_ket_red"/>
    <property type="match status" value="1"/>
</dbReference>
<accession>A0A484LSN1</accession>
<evidence type="ECO:0000313" key="2">
    <source>
        <dbReference type="EMBL" id="VFQ79523.1"/>
    </source>
</evidence>
<sequence length="150" mass="16956">MRKWEVSGCRVGISSPRLKAQHPPHNVFTAIVEGGYRHVDTAAEYGVQHEVGTGLKAAIQAGVERKNLFITSKLWCTELSPQRVRPALLGTLEELQLDYLDLYLVHWPFLFKEGASRPPEPGEVSEFDMEGVWREMEKLVTDKLVRDIGV</sequence>
<dbReference type="InterPro" id="IPR036812">
    <property type="entry name" value="NAD(P)_OxRdtase_dom_sf"/>
</dbReference>
<feature type="domain" description="NADP-dependent oxidoreductase" evidence="1">
    <location>
        <begin position="30"/>
        <end position="150"/>
    </location>
</feature>
<dbReference type="PROSITE" id="PS00798">
    <property type="entry name" value="ALDOKETO_REDUCTASE_1"/>
    <property type="match status" value="1"/>
</dbReference>
<dbReference type="PANTHER" id="PTHR11732">
    <property type="entry name" value="ALDO/KETO REDUCTASE"/>
    <property type="match status" value="1"/>
</dbReference>
<protein>
    <recommendedName>
        <fullName evidence="1">NADP-dependent oxidoreductase domain-containing protein</fullName>
    </recommendedName>
</protein>
<keyword evidence="3" id="KW-1185">Reference proteome</keyword>
<name>A0A484LSN1_9ASTE</name>
<organism evidence="2 3">
    <name type="scientific">Cuscuta campestris</name>
    <dbReference type="NCBI Taxonomy" id="132261"/>
    <lineage>
        <taxon>Eukaryota</taxon>
        <taxon>Viridiplantae</taxon>
        <taxon>Streptophyta</taxon>
        <taxon>Embryophyta</taxon>
        <taxon>Tracheophyta</taxon>
        <taxon>Spermatophyta</taxon>
        <taxon>Magnoliopsida</taxon>
        <taxon>eudicotyledons</taxon>
        <taxon>Gunneridae</taxon>
        <taxon>Pentapetalae</taxon>
        <taxon>asterids</taxon>
        <taxon>lamiids</taxon>
        <taxon>Solanales</taxon>
        <taxon>Convolvulaceae</taxon>
        <taxon>Cuscuteae</taxon>
        <taxon>Cuscuta</taxon>
        <taxon>Cuscuta subgen. Grammica</taxon>
        <taxon>Cuscuta sect. Cleistogrammica</taxon>
    </lineage>
</organism>
<dbReference type="EMBL" id="OOIL02001969">
    <property type="protein sequence ID" value="VFQ79523.1"/>
    <property type="molecule type" value="Genomic_DNA"/>
</dbReference>
<dbReference type="AlphaFoldDB" id="A0A484LSN1"/>
<evidence type="ECO:0000313" key="3">
    <source>
        <dbReference type="Proteomes" id="UP000595140"/>
    </source>
</evidence>
<dbReference type="GO" id="GO:0016491">
    <property type="term" value="F:oxidoreductase activity"/>
    <property type="evidence" value="ECO:0007669"/>
    <property type="project" value="InterPro"/>
</dbReference>
<dbReference type="InterPro" id="IPR020471">
    <property type="entry name" value="AKR"/>
</dbReference>
<reference evidence="2 3" key="1">
    <citation type="submission" date="2018-04" db="EMBL/GenBank/DDBJ databases">
        <authorList>
            <person name="Vogel A."/>
        </authorList>
    </citation>
    <scope>NUCLEOTIDE SEQUENCE [LARGE SCALE GENOMIC DNA]</scope>
</reference>
<dbReference type="InterPro" id="IPR018170">
    <property type="entry name" value="Aldo/ket_reductase_CS"/>
</dbReference>
<dbReference type="Gene3D" id="3.20.20.100">
    <property type="entry name" value="NADP-dependent oxidoreductase domain"/>
    <property type="match status" value="1"/>
</dbReference>
<dbReference type="SUPFAM" id="SSF51430">
    <property type="entry name" value="NAD(P)-linked oxidoreductase"/>
    <property type="match status" value="1"/>
</dbReference>
<dbReference type="OrthoDB" id="416253at2759"/>
<gene>
    <name evidence="2" type="ORF">CCAM_LOCUS21299</name>
</gene>